<dbReference type="OrthoDB" id="2334691at2759"/>
<protein>
    <submittedName>
        <fullName evidence="1">Poly hydrolase</fullName>
    </submittedName>
</protein>
<dbReference type="GO" id="GO:0016787">
    <property type="term" value="F:hydrolase activity"/>
    <property type="evidence" value="ECO:0007669"/>
    <property type="project" value="UniProtKB-KW"/>
</dbReference>
<sequence>MVFDKPISTSDVPPKYLEAAKFVGQIPRRVLKADPRVSYALYIPPKFYNPNPAKNSSIPKLPLLINIHGTSRDVSSLNGKLEKFADETPCAVLSPLFPANVVGPNDLDSYKVLSADGILGLRSDLAVMSMMEEIAYIWPGVDMDKVYLMGFSGGGQFVHRFMYLYPELLKAVSVGAPGRVTYLNDTERWPSGTADVPSLFEGRTVRKDLIRALPIQLVVGSKDNVVVGNADFWAWVRNATGVENALEKMDKGRLDTIKELQKLWKDNGIDSQLDIVEGIGHDGNGAMATQLGFMQPLMRTK</sequence>
<dbReference type="Gene3D" id="3.40.50.1820">
    <property type="entry name" value="alpha/beta hydrolase"/>
    <property type="match status" value="1"/>
</dbReference>
<dbReference type="Proteomes" id="UP000800093">
    <property type="component" value="Unassembled WGS sequence"/>
</dbReference>
<evidence type="ECO:0000313" key="2">
    <source>
        <dbReference type="Proteomes" id="UP000800093"/>
    </source>
</evidence>
<dbReference type="EMBL" id="ML986611">
    <property type="protein sequence ID" value="KAF2265032.1"/>
    <property type="molecule type" value="Genomic_DNA"/>
</dbReference>
<comment type="caution">
    <text evidence="1">The sequence shown here is derived from an EMBL/GenBank/DDBJ whole genome shotgun (WGS) entry which is preliminary data.</text>
</comment>
<gene>
    <name evidence="1" type="ORF">CC78DRAFT_462330</name>
</gene>
<reference evidence="2" key="1">
    <citation type="journal article" date="2020" name="Stud. Mycol.">
        <title>101 Dothideomycetes genomes: A test case for predicting lifestyles and emergence of pathogens.</title>
        <authorList>
            <person name="Haridas S."/>
            <person name="Albert R."/>
            <person name="Binder M."/>
            <person name="Bloem J."/>
            <person name="LaButti K."/>
            <person name="Salamov A."/>
            <person name="Andreopoulos B."/>
            <person name="Baker S."/>
            <person name="Barry K."/>
            <person name="Bills G."/>
            <person name="Bluhm B."/>
            <person name="Cannon C."/>
            <person name="Castanera R."/>
            <person name="Culley D."/>
            <person name="Daum C."/>
            <person name="Ezra D."/>
            <person name="Gonzalez J."/>
            <person name="Henrissat B."/>
            <person name="Kuo A."/>
            <person name="Liang C."/>
            <person name="Lipzen A."/>
            <person name="Lutzoni F."/>
            <person name="Magnuson J."/>
            <person name="Mondo S."/>
            <person name="Nolan M."/>
            <person name="Ohm R."/>
            <person name="Pangilinan J."/>
            <person name="Park H.-J."/>
            <person name="Ramirez L."/>
            <person name="Alfaro M."/>
            <person name="Sun H."/>
            <person name="Tritt A."/>
            <person name="Yoshinaga Y."/>
            <person name="Zwiers L.-H."/>
            <person name="Turgeon B."/>
            <person name="Goodwin S."/>
            <person name="Spatafora J."/>
            <person name="Crous P."/>
            <person name="Grigoriev I."/>
        </authorList>
    </citation>
    <scope>NUCLEOTIDE SEQUENCE [LARGE SCALE GENOMIC DNA]</scope>
    <source>
        <strain evidence="2">CBS 304.66</strain>
    </source>
</reference>
<dbReference type="SUPFAM" id="SSF53474">
    <property type="entry name" value="alpha/beta-Hydrolases"/>
    <property type="match status" value="1"/>
</dbReference>
<dbReference type="InterPro" id="IPR029058">
    <property type="entry name" value="AB_hydrolase_fold"/>
</dbReference>
<organism evidence="1 2">
    <name type="scientific">Lojkania enalia</name>
    <dbReference type="NCBI Taxonomy" id="147567"/>
    <lineage>
        <taxon>Eukaryota</taxon>
        <taxon>Fungi</taxon>
        <taxon>Dikarya</taxon>
        <taxon>Ascomycota</taxon>
        <taxon>Pezizomycotina</taxon>
        <taxon>Dothideomycetes</taxon>
        <taxon>Pleosporomycetidae</taxon>
        <taxon>Pleosporales</taxon>
        <taxon>Pleosporales incertae sedis</taxon>
        <taxon>Lojkania</taxon>
    </lineage>
</organism>
<keyword evidence="2" id="KW-1185">Reference proteome</keyword>
<keyword evidence="1" id="KW-0378">Hydrolase</keyword>
<proteinExistence type="predicted"/>
<evidence type="ECO:0000313" key="1">
    <source>
        <dbReference type="EMBL" id="KAF2265032.1"/>
    </source>
</evidence>
<accession>A0A9P4N414</accession>
<dbReference type="AlphaFoldDB" id="A0A9P4N414"/>
<name>A0A9P4N414_9PLEO</name>